<evidence type="ECO:0000259" key="3">
    <source>
        <dbReference type="PROSITE" id="PS50076"/>
    </source>
</evidence>
<feature type="coiled-coil region" evidence="1">
    <location>
        <begin position="156"/>
        <end position="184"/>
    </location>
</feature>
<sequence length="474" mass="56927">MGNAQSEQTKSNISERDLIRLQEQNKIQQEIIKQQILQNKLNFSQDQLNNLRQNNVYNRNSSNPLLTNPQLQQEFMKNKRMQKQFLEMIVKQKNLHLEDSQYQHINQYLKNLKLEEEKELDEKKSYLYMNQSSQKFNSNKQTVDFGTTTQQKDKLIRDILIQKKEQEEKMKREQEKRRREYESKLSVNDDIDPYKILELSKNATLDEAKASYKRKARVYHPDKFGGDGRQFKIITMAFMKLIEKYKRQQQDKQFNTLKDESQRDMEKQLNESKRNSKMKQVNMSGNNFNDKLFNKIYDQNRLYNPNDEGYSNWSKDTEFDSDETPKLFSNEFNLNVFNSTFSNNKPKKSTQITNYREPQALLSLNKNCEKLGQGNIDDYSGESKSFKYTDYKKAHTETTLINPESVNYKEYTSVDDLEKERGKKLFLTKEEMEQIEINKMLEKQREEQRLQRLRTHDDKVFHNFEKINKMFLNR</sequence>
<evidence type="ECO:0000256" key="1">
    <source>
        <dbReference type="SAM" id="Coils"/>
    </source>
</evidence>
<accession>A0A5B8HVG9</accession>
<feature type="compositionally biased region" description="Basic and acidic residues" evidence="2">
    <location>
        <begin position="257"/>
        <end position="274"/>
    </location>
</feature>
<dbReference type="SUPFAM" id="SSF46565">
    <property type="entry name" value="Chaperone J-domain"/>
    <property type="match status" value="1"/>
</dbReference>
<organism evidence="4">
    <name type="scientific">Mimiviridae sp. ChoanoV1</name>
    <dbReference type="NCBI Taxonomy" id="2596887"/>
    <lineage>
        <taxon>Viruses</taxon>
        <taxon>Varidnaviria</taxon>
        <taxon>Bamfordvirae</taxon>
        <taxon>Nucleocytoviricota</taxon>
        <taxon>Megaviricetes</taxon>
        <taxon>Imitervirales</taxon>
        <taxon>Schizomimiviridae</taxon>
    </lineage>
</organism>
<dbReference type="PROSITE" id="PS50076">
    <property type="entry name" value="DNAJ_2"/>
    <property type="match status" value="1"/>
</dbReference>
<feature type="region of interest" description="Disordered" evidence="2">
    <location>
        <begin position="253"/>
        <end position="284"/>
    </location>
</feature>
<name>A0A5B8HVG9_9VIRU</name>
<proteinExistence type="predicted"/>
<gene>
    <name evidence="4" type="ORF">3_58</name>
</gene>
<evidence type="ECO:0000313" key="4">
    <source>
        <dbReference type="EMBL" id="QDY52079.1"/>
    </source>
</evidence>
<dbReference type="SMART" id="SM00271">
    <property type="entry name" value="DnaJ"/>
    <property type="match status" value="1"/>
</dbReference>
<dbReference type="InterPro" id="IPR001623">
    <property type="entry name" value="DnaJ_domain"/>
</dbReference>
<dbReference type="CDD" id="cd06257">
    <property type="entry name" value="DnaJ"/>
    <property type="match status" value="1"/>
</dbReference>
<dbReference type="EMBL" id="MK250087">
    <property type="protein sequence ID" value="QDY52079.1"/>
    <property type="molecule type" value="Genomic_DNA"/>
</dbReference>
<dbReference type="Pfam" id="PF00226">
    <property type="entry name" value="DnaJ"/>
    <property type="match status" value="1"/>
</dbReference>
<keyword evidence="1" id="KW-0175">Coiled coil</keyword>
<protein>
    <submittedName>
        <fullName evidence="4">DnaJ domain protein</fullName>
    </submittedName>
</protein>
<feature type="domain" description="J" evidence="3">
    <location>
        <begin position="192"/>
        <end position="254"/>
    </location>
</feature>
<evidence type="ECO:0000256" key="2">
    <source>
        <dbReference type="SAM" id="MobiDB-lite"/>
    </source>
</evidence>
<reference evidence="4" key="1">
    <citation type="submission" date="2018-11" db="EMBL/GenBank/DDBJ databases">
        <title>A distinct lineage of giant viruses engineers rhodopsin photosystems in predatory marine eukaryotes.</title>
        <authorList>
            <person name="Needham D.M."/>
            <person name="Yoshizawa S."/>
            <person name="Hosaka T."/>
            <person name="Poirier C."/>
            <person name="Choi C.-J."/>
            <person name="Hehenberger E."/>
            <person name="Irwin N.A.T."/>
            <person name="Wilken S."/>
            <person name="Yung C.-M."/>
            <person name="Bachy C."/>
            <person name="Kurihara R."/>
            <person name="Nakajima Y."/>
            <person name="Kojima K."/>
            <person name="Kimura-Someya T."/>
            <person name="Leonard G."/>
            <person name="Malmstrom R.R."/>
            <person name="Mende D."/>
            <person name="Olson D.K."/>
            <person name="Sudo Y."/>
            <person name="Sudek S."/>
            <person name="Richards T.A."/>
            <person name="DeLong E.F."/>
            <person name="Keeling P.J."/>
            <person name="Santoro A.E."/>
            <person name="Shirouzu M."/>
            <person name="Iwasaki W."/>
            <person name="Worden A.Z."/>
        </authorList>
    </citation>
    <scope>NUCLEOTIDE SEQUENCE</scope>
</reference>
<dbReference type="InterPro" id="IPR036869">
    <property type="entry name" value="J_dom_sf"/>
</dbReference>
<dbReference type="Gene3D" id="1.10.287.110">
    <property type="entry name" value="DnaJ domain"/>
    <property type="match status" value="1"/>
</dbReference>
<dbReference type="PRINTS" id="PR00625">
    <property type="entry name" value="JDOMAIN"/>
</dbReference>